<dbReference type="Gene3D" id="1.25.10.10">
    <property type="entry name" value="Leucine-rich Repeat Variant"/>
    <property type="match status" value="1"/>
</dbReference>
<dbReference type="RefSeq" id="WP_107136949.1">
    <property type="nucleotide sequence ID" value="NZ_PYSV01000003.1"/>
</dbReference>
<dbReference type="Proteomes" id="UP000240317">
    <property type="component" value="Unassembled WGS sequence"/>
</dbReference>
<sequence>MTIPAGFARKLARLGVARVRLAYLWHEDEMRYEVQALDGQGRAVPLDHDTRREVEEAVEHADLPSQSAYLWDLSTGVITPFGEVTYLAGDSLNGTYTVRFEGNEELVLAVAAATAPSQAQVQEWVAHPDPSVRRAAALNPAIPDEWLRPLHGDLVFEVASAVHSRGGRAAFEAERQQAQNPQTLPRTLDALSRSPWASVRLAAARNPSTPGSALRELARAPQWPFPLAVLNNPACPPEVREPLLNALGGVEAPETRRAIAQAQDAPWALLSRWLDDPDPYLRARIARHAATPTEALARLATDPDEDVQMAVQERTEEEPYNPAWPLAEQWRVAHSPLQESALWALGHAPNLHPEVLAFLLNQPPQAYVVLHRPEVTDDDLLRLIETGPIATHWLSERGGLSARVLRRLAQRPEAHLRASVPSLARPTGLPGDVTAALVADPSDQVRAQAALHLPLSPAQAQELADDPAAWVAETLLRNPALPPEVARTVLRRLGPGTLNPYLHTGDPLPGPLLGVYSEFATGETLLALAQNPQTPSSPLVDRMRALGGAAIETLIAEPQTPPGVLARLVVSPHDGALLRHPSFTEAMLRDLITQRLKRFSFWNSLRDEDRLVMLVLDSPHMTLDLWEELVTPRNLQPEIRAQVAARPDLPPRIAARLAEDPVGTVVAALRRNPAVPPEVVNRLDGP</sequence>
<reference evidence="1 2" key="1">
    <citation type="submission" date="2018-03" db="EMBL/GenBank/DDBJ databases">
        <title>Draft genome of Deinococcus sp. OD32.</title>
        <authorList>
            <person name="Wang X.-P."/>
            <person name="Du Z.-J."/>
        </authorList>
    </citation>
    <scope>NUCLEOTIDE SEQUENCE [LARGE SCALE GENOMIC DNA]</scope>
    <source>
        <strain evidence="1 2">OD32</strain>
    </source>
</reference>
<dbReference type="InterPro" id="IPR016024">
    <property type="entry name" value="ARM-type_fold"/>
</dbReference>
<dbReference type="InterPro" id="IPR011989">
    <property type="entry name" value="ARM-like"/>
</dbReference>
<dbReference type="SUPFAM" id="SSF48371">
    <property type="entry name" value="ARM repeat"/>
    <property type="match status" value="1"/>
</dbReference>
<accession>A0A2T3WB03</accession>
<keyword evidence="2" id="KW-1185">Reference proteome</keyword>
<organism evidence="1 2">
    <name type="scientific">Deinococcus arcticus</name>
    <dbReference type="NCBI Taxonomy" id="2136176"/>
    <lineage>
        <taxon>Bacteria</taxon>
        <taxon>Thermotogati</taxon>
        <taxon>Deinococcota</taxon>
        <taxon>Deinococci</taxon>
        <taxon>Deinococcales</taxon>
        <taxon>Deinococcaceae</taxon>
        <taxon>Deinococcus</taxon>
    </lineage>
</organism>
<evidence type="ECO:0000313" key="1">
    <source>
        <dbReference type="EMBL" id="PTA69091.1"/>
    </source>
</evidence>
<protein>
    <submittedName>
        <fullName evidence="1">Uncharacterized protein</fullName>
    </submittedName>
</protein>
<gene>
    <name evidence="1" type="ORF">C8263_04695</name>
</gene>
<name>A0A2T3WB03_9DEIO</name>
<evidence type="ECO:0000313" key="2">
    <source>
        <dbReference type="Proteomes" id="UP000240317"/>
    </source>
</evidence>
<dbReference type="OrthoDB" id="1996814at2"/>
<dbReference type="AlphaFoldDB" id="A0A2T3WB03"/>
<proteinExistence type="predicted"/>
<comment type="caution">
    <text evidence="1">The sequence shown here is derived from an EMBL/GenBank/DDBJ whole genome shotgun (WGS) entry which is preliminary data.</text>
</comment>
<dbReference type="EMBL" id="PYSV01000003">
    <property type="protein sequence ID" value="PTA69091.1"/>
    <property type="molecule type" value="Genomic_DNA"/>
</dbReference>